<dbReference type="InterPro" id="IPR057661">
    <property type="entry name" value="RsdA/BaiN/AoA(So)_Rossmann"/>
</dbReference>
<feature type="domain" description="RsdA/BaiN/AoA(So)-like insert" evidence="5">
    <location>
        <begin position="213"/>
        <end position="364"/>
    </location>
</feature>
<dbReference type="Pfam" id="PF22780">
    <property type="entry name" value="HI0933_like_1st"/>
    <property type="match status" value="1"/>
</dbReference>
<comment type="cofactor">
    <cofactor evidence="1">
        <name>FAD</name>
        <dbReference type="ChEBI" id="CHEBI:57692"/>
    </cofactor>
</comment>
<dbReference type="EMBL" id="BBJU01000007">
    <property type="protein sequence ID" value="GAK69684.1"/>
    <property type="molecule type" value="Genomic_DNA"/>
</dbReference>
<dbReference type="InterPro" id="IPR004792">
    <property type="entry name" value="BaiN-like"/>
</dbReference>
<evidence type="ECO:0000313" key="6">
    <source>
        <dbReference type="EMBL" id="GAK69684.1"/>
    </source>
</evidence>
<dbReference type="InterPro" id="IPR023166">
    <property type="entry name" value="BaiN-like_dom_sf"/>
</dbReference>
<keyword evidence="3" id="KW-0274">FAD</keyword>
<dbReference type="NCBIfam" id="TIGR03862">
    <property type="entry name" value="flavo_PP4765"/>
    <property type="match status" value="1"/>
</dbReference>
<keyword evidence="2" id="KW-0285">Flavoprotein</keyword>
<evidence type="ECO:0000256" key="3">
    <source>
        <dbReference type="ARBA" id="ARBA00022827"/>
    </source>
</evidence>
<dbReference type="InterPro" id="IPR022460">
    <property type="entry name" value="Flavoprotein_PP4765"/>
</dbReference>
<name>A0A081CSN8_9HYPH</name>
<gene>
    <name evidence="6" type="ORF">RRU01S_07_02090</name>
</gene>
<feature type="domain" description="RsdA/BaiN/AoA(So)-like Rossmann fold-like" evidence="4">
    <location>
        <begin position="27"/>
        <end position="416"/>
    </location>
</feature>
<dbReference type="Pfam" id="PF03486">
    <property type="entry name" value="HI0933_like"/>
    <property type="match status" value="1"/>
</dbReference>
<organism evidence="6 7">
    <name type="scientific">Agrobacterium rubi TR3 = NBRC 13261</name>
    <dbReference type="NCBI Taxonomy" id="1368415"/>
    <lineage>
        <taxon>Bacteria</taxon>
        <taxon>Pseudomonadati</taxon>
        <taxon>Pseudomonadota</taxon>
        <taxon>Alphaproteobacteria</taxon>
        <taxon>Hyphomicrobiales</taxon>
        <taxon>Rhizobiaceae</taxon>
        <taxon>Rhizobium/Agrobacterium group</taxon>
        <taxon>Agrobacterium</taxon>
    </lineage>
</organism>
<accession>A0A081CSN8</accession>
<proteinExistence type="predicted"/>
<dbReference type="Proteomes" id="UP000028701">
    <property type="component" value="Unassembled WGS sequence"/>
</dbReference>
<evidence type="ECO:0008006" key="8">
    <source>
        <dbReference type="Google" id="ProtNLM"/>
    </source>
</evidence>
<sequence>MYRDRQIVIRRVKTKTAVEISAMQGKHVAIIGGGPAGLMAAEILSASGVAVTVYEAMPTVARKFLMAGKSGLNITHAEAYEQFVTRFGEAKGMLSSALYAFKPDELRSWALSLGQETFTGTSGRVFPVAMKASPLLRLWLSTLQQQGVEIKTRYRWTGFEGDALTFDTPDGRSVVNADAVLLALGGASWPKLGSNAAWVPWLMDKGVTINPFQPANCGFDVNWSDHFRERFAGEPVKSVTVSSKAGRYDGEFVITRHGVEGSLIYAHSACLRDALNEGDKPSLMVDLAPGRSEERLSDALAKQSRKDSLSNKLRKAAGLSPIKIALLRESVPDLSSMSSVEIAALIKALPITVVATRPIEEAISSAGGIDLNAIDADYMLKSLPGIFIAGEMLDWEAPTGGYLLTACFATGKAAAKGVIDWLKHAG</sequence>
<evidence type="ECO:0000259" key="4">
    <source>
        <dbReference type="Pfam" id="PF03486"/>
    </source>
</evidence>
<dbReference type="SUPFAM" id="SSF51905">
    <property type="entry name" value="FAD/NAD(P)-binding domain"/>
    <property type="match status" value="1"/>
</dbReference>
<dbReference type="PANTHER" id="PTHR42887">
    <property type="entry name" value="OS12G0638800 PROTEIN"/>
    <property type="match status" value="1"/>
</dbReference>
<protein>
    <recommendedName>
        <fullName evidence="8">Oxidoreductase</fullName>
    </recommendedName>
</protein>
<dbReference type="Gene3D" id="3.50.50.60">
    <property type="entry name" value="FAD/NAD(P)-binding domain"/>
    <property type="match status" value="1"/>
</dbReference>
<dbReference type="InterPro" id="IPR036188">
    <property type="entry name" value="FAD/NAD-bd_sf"/>
</dbReference>
<dbReference type="Gene3D" id="1.10.8.260">
    <property type="entry name" value="HI0933 insert domain-like"/>
    <property type="match status" value="1"/>
</dbReference>
<dbReference type="NCBIfam" id="TIGR00275">
    <property type="entry name" value="aminoacetone oxidase family FAD-binding enzyme"/>
    <property type="match status" value="1"/>
</dbReference>
<dbReference type="PANTHER" id="PTHR42887:SF1">
    <property type="entry name" value="BLR3961 PROTEIN"/>
    <property type="match status" value="1"/>
</dbReference>
<dbReference type="Gene3D" id="2.40.30.10">
    <property type="entry name" value="Translation factors"/>
    <property type="match status" value="1"/>
</dbReference>
<evidence type="ECO:0000259" key="5">
    <source>
        <dbReference type="Pfam" id="PF22780"/>
    </source>
</evidence>
<dbReference type="SUPFAM" id="SSF160996">
    <property type="entry name" value="HI0933 insert domain-like"/>
    <property type="match status" value="1"/>
</dbReference>
<dbReference type="AlphaFoldDB" id="A0A081CSN8"/>
<dbReference type="PRINTS" id="PR00419">
    <property type="entry name" value="ADXRDTASE"/>
</dbReference>
<comment type="caution">
    <text evidence="6">The sequence shown here is derived from an EMBL/GenBank/DDBJ whole genome shotgun (WGS) entry which is preliminary data.</text>
</comment>
<reference evidence="6 7" key="1">
    <citation type="submission" date="2014-08" db="EMBL/GenBank/DDBJ databases">
        <title>Whole genome shotgun sequence of Rhizobium rubi NBRC 13261.</title>
        <authorList>
            <person name="Katano-Makiyama Y."/>
            <person name="Hosoyama A."/>
            <person name="Hashimoto M."/>
            <person name="Hosoyama Y."/>
            <person name="Noguchi M."/>
            <person name="Tsuchikane K."/>
            <person name="Uohara A."/>
            <person name="Ohji S."/>
            <person name="Ichikawa N."/>
            <person name="Kimura A."/>
            <person name="Yamazoe A."/>
            <person name="Fujita N."/>
        </authorList>
    </citation>
    <scope>NUCLEOTIDE SEQUENCE [LARGE SCALE GENOMIC DNA]</scope>
    <source>
        <strain evidence="6 7">NBRC 13261</strain>
    </source>
</reference>
<evidence type="ECO:0000313" key="7">
    <source>
        <dbReference type="Proteomes" id="UP000028701"/>
    </source>
</evidence>
<dbReference type="eggNOG" id="COG2081">
    <property type="taxonomic scope" value="Bacteria"/>
</dbReference>
<evidence type="ECO:0000256" key="2">
    <source>
        <dbReference type="ARBA" id="ARBA00022630"/>
    </source>
</evidence>
<dbReference type="InterPro" id="IPR055178">
    <property type="entry name" value="RsdA/BaiN/AoA(So)-like_dom"/>
</dbReference>
<evidence type="ECO:0000256" key="1">
    <source>
        <dbReference type="ARBA" id="ARBA00001974"/>
    </source>
</evidence>